<proteinExistence type="inferred from homology"/>
<dbReference type="GO" id="GO:0008955">
    <property type="term" value="F:peptidoglycan glycosyltransferase activity"/>
    <property type="evidence" value="ECO:0007669"/>
    <property type="project" value="UniProtKB-UniRule"/>
</dbReference>
<comment type="catalytic activity">
    <reaction evidence="11">
        <text>[GlcNAc-(1-&gt;4)-Mur2Ac(oyl-L-Ala-gamma-D-Glu-L-Lys-D-Ala-D-Ala)](n)-di-trans,octa-cis-undecaprenyl diphosphate + beta-D-GlcNAc-(1-&gt;4)-Mur2Ac(oyl-L-Ala-gamma-D-Glu-L-Lys-D-Ala-D-Ala)-di-trans,octa-cis-undecaprenyl diphosphate = [GlcNAc-(1-&gt;4)-Mur2Ac(oyl-L-Ala-gamma-D-Glu-L-Lys-D-Ala-D-Ala)](n+1)-di-trans,octa-cis-undecaprenyl diphosphate + di-trans,octa-cis-undecaprenyl diphosphate + H(+)</text>
        <dbReference type="Rhea" id="RHEA:23708"/>
        <dbReference type="Rhea" id="RHEA-COMP:9602"/>
        <dbReference type="Rhea" id="RHEA-COMP:9603"/>
        <dbReference type="ChEBI" id="CHEBI:15378"/>
        <dbReference type="ChEBI" id="CHEBI:58405"/>
        <dbReference type="ChEBI" id="CHEBI:60033"/>
        <dbReference type="ChEBI" id="CHEBI:78435"/>
        <dbReference type="EC" id="2.4.99.28"/>
    </reaction>
</comment>
<dbReference type="EMBL" id="PNJD01000219">
    <property type="protein sequence ID" value="PMP97228.1"/>
    <property type="molecule type" value="Genomic_DNA"/>
</dbReference>
<sequence>MRILKTLTGILIFILFSYVFIYPILIPISYLKKENPKLTAMMKYRIKQWEKKGKKIKIRQIWVPLNRVSPYLKKAVLIAEDDKFYYHEGFDLDAIMLAMEKNIKAGKLKYGGSTISQQLAKNLFLNPSKNPVRKIQEAILTFRLERTLSKNRILELYLNVAEWGEGIFGIEAASRYYFGKPSSALNPWESALLAAVLPNPIKYNPLNPSPYVQKRAKLIYFIMKKRGIIKEEYKEVIEETNAQFLEENKTEEIPIQEPIFQENKTSSENQTNL</sequence>
<organism evidence="13 15">
    <name type="scientific">Thermodesulfobacterium geofontis</name>
    <dbReference type="NCBI Taxonomy" id="1295609"/>
    <lineage>
        <taxon>Bacteria</taxon>
        <taxon>Pseudomonadati</taxon>
        <taxon>Thermodesulfobacteriota</taxon>
        <taxon>Thermodesulfobacteria</taxon>
        <taxon>Thermodesulfobacteriales</taxon>
        <taxon>Thermodesulfobacteriaceae</taxon>
        <taxon>Thermodesulfobacterium</taxon>
    </lineage>
</organism>
<dbReference type="Proteomes" id="UP000235619">
    <property type="component" value="Unassembled WGS sequence"/>
</dbReference>
<dbReference type="SUPFAM" id="SSF53955">
    <property type="entry name" value="Lysozyme-like"/>
    <property type="match status" value="1"/>
</dbReference>
<keyword evidence="1 11" id="KW-1003">Cell membrane</keyword>
<dbReference type="GO" id="GO:0008360">
    <property type="term" value="P:regulation of cell shape"/>
    <property type="evidence" value="ECO:0007669"/>
    <property type="project" value="UniProtKB-KW"/>
</dbReference>
<evidence type="ECO:0000256" key="8">
    <source>
        <dbReference type="ARBA" id="ARBA00022989"/>
    </source>
</evidence>
<evidence type="ECO:0000313" key="14">
    <source>
        <dbReference type="EMBL" id="PMP97228.1"/>
    </source>
</evidence>
<gene>
    <name evidence="11" type="primary">mtgA</name>
    <name evidence="14" type="ORF">C0169_03635</name>
    <name evidence="13" type="ORF">C0190_01655</name>
</gene>
<dbReference type="AlphaFoldDB" id="A0A2N7PPR7"/>
<feature type="transmembrane region" description="Helical" evidence="11">
    <location>
        <begin position="6"/>
        <end position="31"/>
    </location>
</feature>
<dbReference type="EMBL" id="PNIK01000023">
    <property type="protein sequence ID" value="PMP68372.1"/>
    <property type="molecule type" value="Genomic_DNA"/>
</dbReference>
<keyword evidence="4 11" id="KW-0808">Transferase</keyword>
<dbReference type="UniPathway" id="UPA00219"/>
<protein>
    <recommendedName>
        <fullName evidence="11">Biosynthetic peptidoglycan transglycosylase</fullName>
        <ecNumber evidence="11">2.4.99.28</ecNumber>
    </recommendedName>
    <alternativeName>
        <fullName evidence="11">Glycan polymerase</fullName>
    </alternativeName>
    <alternativeName>
        <fullName evidence="11">Peptidoglycan glycosyltransferase MtgA</fullName>
        <shortName evidence="11">PGT</shortName>
    </alternativeName>
</protein>
<dbReference type="HAMAP" id="MF_00766">
    <property type="entry name" value="PGT_MtgA"/>
    <property type="match status" value="1"/>
</dbReference>
<keyword evidence="7 11" id="KW-0573">Peptidoglycan synthesis</keyword>
<dbReference type="InterPro" id="IPR036950">
    <property type="entry name" value="PBP_transglycosylase"/>
</dbReference>
<keyword evidence="10 11" id="KW-0961">Cell wall biogenesis/degradation</keyword>
<name>A0A2N7PPR7_9BACT</name>
<dbReference type="InterPro" id="IPR023346">
    <property type="entry name" value="Lysozyme-like_dom_sf"/>
</dbReference>
<evidence type="ECO:0000256" key="4">
    <source>
        <dbReference type="ARBA" id="ARBA00022679"/>
    </source>
</evidence>
<evidence type="ECO:0000256" key="6">
    <source>
        <dbReference type="ARBA" id="ARBA00022960"/>
    </source>
</evidence>
<dbReference type="GO" id="GO:0009274">
    <property type="term" value="C:peptidoglycan-based cell wall"/>
    <property type="evidence" value="ECO:0007669"/>
    <property type="project" value="InterPro"/>
</dbReference>
<dbReference type="PANTHER" id="PTHR30400">
    <property type="entry name" value="MONOFUNCTIONAL BIOSYNTHETIC PEPTIDOGLYCAN TRANSGLYCOSYLASE"/>
    <property type="match status" value="1"/>
</dbReference>
<evidence type="ECO:0000259" key="12">
    <source>
        <dbReference type="Pfam" id="PF00912"/>
    </source>
</evidence>
<dbReference type="Gene3D" id="1.10.3810.10">
    <property type="entry name" value="Biosynthetic peptidoglycan transglycosylase-like"/>
    <property type="match status" value="1"/>
</dbReference>
<dbReference type="GO" id="GO:0005886">
    <property type="term" value="C:plasma membrane"/>
    <property type="evidence" value="ECO:0007669"/>
    <property type="project" value="UniProtKB-SubCell"/>
</dbReference>
<evidence type="ECO:0000256" key="10">
    <source>
        <dbReference type="ARBA" id="ARBA00023316"/>
    </source>
</evidence>
<comment type="function">
    <text evidence="11">Peptidoglycan polymerase that catalyzes glycan chain elongation from lipid-linked precursors.</text>
</comment>
<evidence type="ECO:0000256" key="9">
    <source>
        <dbReference type="ARBA" id="ARBA00023136"/>
    </source>
</evidence>
<accession>A0A2N7PPR7</accession>
<dbReference type="PANTHER" id="PTHR30400:SF0">
    <property type="entry name" value="BIOSYNTHETIC PEPTIDOGLYCAN TRANSGLYCOSYLASE"/>
    <property type="match status" value="1"/>
</dbReference>
<evidence type="ECO:0000313" key="13">
    <source>
        <dbReference type="EMBL" id="PMP68372.1"/>
    </source>
</evidence>
<evidence type="ECO:0000313" key="15">
    <source>
        <dbReference type="Proteomes" id="UP000235460"/>
    </source>
</evidence>
<comment type="subcellular location">
    <subcellularLocation>
        <location evidence="11">Cell membrane</location>
        <topology evidence="11">Single-pass membrane protein</topology>
    </subcellularLocation>
</comment>
<evidence type="ECO:0000313" key="16">
    <source>
        <dbReference type="Proteomes" id="UP000235619"/>
    </source>
</evidence>
<dbReference type="GO" id="GO:0009252">
    <property type="term" value="P:peptidoglycan biosynthetic process"/>
    <property type="evidence" value="ECO:0007669"/>
    <property type="project" value="UniProtKB-UniRule"/>
</dbReference>
<dbReference type="InterPro" id="IPR001264">
    <property type="entry name" value="Glyco_trans_51"/>
</dbReference>
<reference evidence="15 16" key="1">
    <citation type="submission" date="2018-01" db="EMBL/GenBank/DDBJ databases">
        <title>Metagenomic assembled genomes from two thermal pools in the Uzon Caldera, Kamchatka, Russia.</title>
        <authorList>
            <person name="Wilkins L."/>
            <person name="Ettinger C."/>
        </authorList>
    </citation>
    <scope>NUCLEOTIDE SEQUENCE [LARGE SCALE GENOMIC DNA]</scope>
    <source>
        <strain evidence="14">ARK-04</strain>
        <strain evidence="13">ZAV-08</strain>
    </source>
</reference>
<comment type="pathway">
    <text evidence="11">Cell wall biogenesis; peptidoglycan biosynthesis.</text>
</comment>
<dbReference type="Proteomes" id="UP000235460">
    <property type="component" value="Unassembled WGS sequence"/>
</dbReference>
<keyword evidence="2" id="KW-0997">Cell inner membrane</keyword>
<evidence type="ECO:0000256" key="5">
    <source>
        <dbReference type="ARBA" id="ARBA00022692"/>
    </source>
</evidence>
<evidence type="ECO:0000256" key="1">
    <source>
        <dbReference type="ARBA" id="ARBA00022475"/>
    </source>
</evidence>
<dbReference type="GO" id="GO:0016763">
    <property type="term" value="F:pentosyltransferase activity"/>
    <property type="evidence" value="ECO:0007669"/>
    <property type="project" value="InterPro"/>
</dbReference>
<keyword evidence="8 11" id="KW-1133">Transmembrane helix</keyword>
<comment type="similarity">
    <text evidence="11">Belongs to the glycosyltransferase 51 family.</text>
</comment>
<evidence type="ECO:0000256" key="11">
    <source>
        <dbReference type="HAMAP-Rule" id="MF_00766"/>
    </source>
</evidence>
<feature type="domain" description="Glycosyl transferase family 51" evidence="12">
    <location>
        <begin position="58"/>
        <end position="222"/>
    </location>
</feature>
<dbReference type="GO" id="GO:0071555">
    <property type="term" value="P:cell wall organization"/>
    <property type="evidence" value="ECO:0007669"/>
    <property type="project" value="UniProtKB-KW"/>
</dbReference>
<evidence type="ECO:0000256" key="2">
    <source>
        <dbReference type="ARBA" id="ARBA00022519"/>
    </source>
</evidence>
<dbReference type="Pfam" id="PF00912">
    <property type="entry name" value="Transgly"/>
    <property type="match status" value="1"/>
</dbReference>
<evidence type="ECO:0000256" key="7">
    <source>
        <dbReference type="ARBA" id="ARBA00022984"/>
    </source>
</evidence>
<keyword evidence="6 11" id="KW-0133">Cell shape</keyword>
<dbReference type="InterPro" id="IPR011812">
    <property type="entry name" value="Pep_trsgly"/>
</dbReference>
<dbReference type="EC" id="2.4.99.28" evidence="11"/>
<evidence type="ECO:0000256" key="3">
    <source>
        <dbReference type="ARBA" id="ARBA00022676"/>
    </source>
</evidence>
<keyword evidence="5 11" id="KW-0812">Transmembrane</keyword>
<keyword evidence="9 11" id="KW-0472">Membrane</keyword>
<comment type="caution">
    <text evidence="13">The sequence shown here is derived from an EMBL/GenBank/DDBJ whole genome shotgun (WGS) entry which is preliminary data.</text>
</comment>
<keyword evidence="3 11" id="KW-0328">Glycosyltransferase</keyword>
<dbReference type="NCBIfam" id="TIGR02070">
    <property type="entry name" value="mono_pep_trsgly"/>
    <property type="match status" value="1"/>
</dbReference>